<dbReference type="PANTHER" id="PTHR10654">
    <property type="entry name" value="CAS SCAFFOLDING PROTEIN"/>
    <property type="match status" value="1"/>
</dbReference>
<evidence type="ECO:0000256" key="16">
    <source>
        <dbReference type="PROSITE-ProRule" id="PRU00192"/>
    </source>
</evidence>
<dbReference type="InterPro" id="IPR021901">
    <property type="entry name" value="CAS_C"/>
</dbReference>
<dbReference type="InterPro" id="IPR035746">
    <property type="entry name" value="NEDD9_SH3"/>
</dbReference>
<evidence type="ECO:0000256" key="6">
    <source>
        <dbReference type="ARBA" id="ARBA00022490"/>
    </source>
</evidence>
<evidence type="ECO:0000256" key="5">
    <source>
        <dbReference type="ARBA" id="ARBA00022443"/>
    </source>
</evidence>
<dbReference type="CDD" id="cd12002">
    <property type="entry name" value="SH3_NEDD9"/>
    <property type="match status" value="1"/>
</dbReference>
<evidence type="ECO:0000313" key="19">
    <source>
        <dbReference type="EMBL" id="KAG7457785.1"/>
    </source>
</evidence>
<evidence type="ECO:0000256" key="17">
    <source>
        <dbReference type="SAM" id="MobiDB-lite"/>
    </source>
</evidence>
<evidence type="ECO:0000256" key="15">
    <source>
        <dbReference type="ARBA" id="ARBA00081467"/>
    </source>
</evidence>
<feature type="domain" description="SH3" evidence="18">
    <location>
        <begin position="3"/>
        <end position="65"/>
    </location>
</feature>
<dbReference type="AlphaFoldDB" id="A0A9D3PI00"/>
<evidence type="ECO:0000256" key="3">
    <source>
        <dbReference type="ARBA" id="ARBA00004496"/>
    </source>
</evidence>
<dbReference type="SMART" id="SM00326">
    <property type="entry name" value="SH3"/>
    <property type="match status" value="1"/>
</dbReference>
<feature type="region of interest" description="Disordered" evidence="17">
    <location>
        <begin position="71"/>
        <end position="116"/>
    </location>
</feature>
<dbReference type="GO" id="GO:0005886">
    <property type="term" value="C:plasma membrane"/>
    <property type="evidence" value="ECO:0007669"/>
    <property type="project" value="TreeGrafter"/>
</dbReference>
<dbReference type="Proteomes" id="UP001046870">
    <property type="component" value="Chromosome 21"/>
</dbReference>
<dbReference type="PANTHER" id="PTHR10654:SF20">
    <property type="entry name" value="ENHANCER OF FILAMENTATION 1"/>
    <property type="match status" value="1"/>
</dbReference>
<keyword evidence="7" id="KW-0597">Phosphoprotein</keyword>
<evidence type="ECO:0000256" key="7">
    <source>
        <dbReference type="ARBA" id="ARBA00022553"/>
    </source>
</evidence>
<feature type="region of interest" description="Disordered" evidence="17">
    <location>
        <begin position="229"/>
        <end position="384"/>
    </location>
</feature>
<organism evidence="19 20">
    <name type="scientific">Megalops atlanticus</name>
    <name type="common">Tarpon</name>
    <name type="synonym">Clupea gigantea</name>
    <dbReference type="NCBI Taxonomy" id="7932"/>
    <lineage>
        <taxon>Eukaryota</taxon>
        <taxon>Metazoa</taxon>
        <taxon>Chordata</taxon>
        <taxon>Craniata</taxon>
        <taxon>Vertebrata</taxon>
        <taxon>Euteleostomi</taxon>
        <taxon>Actinopterygii</taxon>
        <taxon>Neopterygii</taxon>
        <taxon>Teleostei</taxon>
        <taxon>Elopiformes</taxon>
        <taxon>Megalopidae</taxon>
        <taxon>Megalops</taxon>
    </lineage>
</organism>
<feature type="compositionally biased region" description="Low complexity" evidence="17">
    <location>
        <begin position="640"/>
        <end position="652"/>
    </location>
</feature>
<comment type="similarity">
    <text evidence="4">Belongs to the CAS family.</text>
</comment>
<keyword evidence="5 16" id="KW-0728">SH3 domain</keyword>
<dbReference type="Gene3D" id="2.30.30.40">
    <property type="entry name" value="SH3 Domains"/>
    <property type="match status" value="1"/>
</dbReference>
<dbReference type="Gene3D" id="1.20.120.830">
    <property type="entry name" value="Serine-rich domain"/>
    <property type="match status" value="1"/>
</dbReference>
<dbReference type="SUPFAM" id="SSF50044">
    <property type="entry name" value="SH3-domain"/>
    <property type="match status" value="1"/>
</dbReference>
<evidence type="ECO:0000256" key="2">
    <source>
        <dbReference type="ARBA" id="ARBA00004489"/>
    </source>
</evidence>
<evidence type="ECO:0000256" key="1">
    <source>
        <dbReference type="ARBA" id="ARBA00004246"/>
    </source>
</evidence>
<gene>
    <name evidence="19" type="ORF">MATL_G00230900</name>
</gene>
<dbReference type="GO" id="GO:0005925">
    <property type="term" value="C:focal adhesion"/>
    <property type="evidence" value="ECO:0007669"/>
    <property type="project" value="UniProtKB-SubCell"/>
</dbReference>
<reference evidence="19" key="1">
    <citation type="submission" date="2021-01" db="EMBL/GenBank/DDBJ databases">
        <authorList>
            <person name="Zahm M."/>
            <person name="Roques C."/>
            <person name="Cabau C."/>
            <person name="Klopp C."/>
            <person name="Donnadieu C."/>
            <person name="Jouanno E."/>
            <person name="Lampietro C."/>
            <person name="Louis A."/>
            <person name="Herpin A."/>
            <person name="Echchiki A."/>
            <person name="Berthelot C."/>
            <person name="Parey E."/>
            <person name="Roest-Crollius H."/>
            <person name="Braasch I."/>
            <person name="Postlethwait J."/>
            <person name="Bobe J."/>
            <person name="Montfort J."/>
            <person name="Bouchez O."/>
            <person name="Begum T."/>
            <person name="Mejri S."/>
            <person name="Adams A."/>
            <person name="Chen W.-J."/>
            <person name="Guiguen Y."/>
        </authorList>
    </citation>
    <scope>NUCLEOTIDE SEQUENCE</scope>
    <source>
        <strain evidence="19">YG-15Mar2019-1</strain>
        <tissue evidence="19">Brain</tissue>
    </source>
</reference>
<keyword evidence="8" id="KW-0130">Cell adhesion</keyword>
<dbReference type="InterPro" id="IPR001452">
    <property type="entry name" value="SH3_domain"/>
</dbReference>
<dbReference type="FunFam" id="2.30.30.40:FF:000009">
    <property type="entry name" value="Breast cancer anti-estrogen resistance 1"/>
    <property type="match status" value="1"/>
</dbReference>
<feature type="compositionally biased region" description="Low complexity" evidence="17">
    <location>
        <begin position="353"/>
        <end position="374"/>
    </location>
</feature>
<evidence type="ECO:0000256" key="12">
    <source>
        <dbReference type="ARBA" id="ARBA00023273"/>
    </source>
</evidence>
<dbReference type="Gene3D" id="1.20.120.230">
    <property type="entry name" value="Alpha-catenin/vinculin-like"/>
    <property type="match status" value="1"/>
</dbReference>
<comment type="subcellular location">
    <subcellularLocation>
        <location evidence="1">Cell junction</location>
        <location evidence="1">Focal adhesion</location>
    </subcellularLocation>
    <subcellularLocation>
        <location evidence="2">Cell projection</location>
        <location evidence="2">Axon</location>
    </subcellularLocation>
    <subcellularLocation>
        <location evidence="3">Cytoplasm</location>
    </subcellularLocation>
</comment>
<dbReference type="Pfam" id="PF00018">
    <property type="entry name" value="SH3_1"/>
    <property type="match status" value="1"/>
</dbReference>
<dbReference type="OrthoDB" id="5983572at2759"/>
<dbReference type="EMBL" id="JAFDVH010000021">
    <property type="protein sequence ID" value="KAG7457785.1"/>
    <property type="molecule type" value="Genomic_DNA"/>
</dbReference>
<dbReference type="InterPro" id="IPR037362">
    <property type="entry name" value="CAS_fam"/>
</dbReference>
<protein>
    <recommendedName>
        <fullName evidence="13">Breast cancer anti-estrogen resistance protein 1</fullName>
    </recommendedName>
    <alternativeName>
        <fullName evidence="14">CRK-associated substrate</fullName>
    </alternativeName>
    <alternativeName>
        <fullName evidence="15">p130cas</fullName>
    </alternativeName>
</protein>
<dbReference type="InterPro" id="IPR014928">
    <property type="entry name" value="Serine_rich_dom"/>
</dbReference>
<dbReference type="Pfam" id="PF12026">
    <property type="entry name" value="CAS_C"/>
    <property type="match status" value="1"/>
</dbReference>
<dbReference type="GO" id="GO:0005737">
    <property type="term" value="C:cytoplasm"/>
    <property type="evidence" value="ECO:0007669"/>
    <property type="project" value="UniProtKB-SubCell"/>
</dbReference>
<dbReference type="FunFam" id="1.20.120.830:FF:000001">
    <property type="entry name" value="BCAR1 scaffold protein, Cas family member"/>
    <property type="match status" value="1"/>
</dbReference>
<keyword evidence="6" id="KW-0963">Cytoplasm</keyword>
<sequence length="793" mass="86281">MKYKNLMAKALYDNIPESPEELAFRKGDILTVIEQNTGGLEGWWLCSLHGRQGIAPGNRLKLLIGPMFEAQPPAGQAPPSGPAYQQKPGSAPGSLLVPPSHQSPQQQGVYQVPPGKDLYQVPQGKDLYQVPQRSPWAADSPASKVVTPMRVGQSYTYDQTQSHQQDVYDVPPVRPQGVYDIPAGKQGLMFPGKLGDPRMQGLYDIPPTTQGVYDIPPTTQSLYDIPPTTQGVYSVPPCRNNPTPQEGNYDFPQPLKVKPGDVYDVPPASLARPSAQSNYDFPPSSEPAPHRGAAHGHGSVYDVPPQLSAGPQGDVYDIPRGTQAGGRGGGDYDVPPQEPRPLGDVTDGVNRLSISSTGSARSSMSTSSSASSSAPEPRGGPDLDSALQRLGQLQQAVEAAVSALLALAASPHWRTPQFMERRVDEVHGALERVRGSLTDLLVFGRVSAASALTLSDRSLQGKLRRQLQRLEDSQQILLQSGHTPEASGKPQGRCDDLDRFVMVSRTLPDDVKQLASTISGSGELLFRRATAPNPLPQGLERDQTAPFPVPPGLEKDNLNHSEKCVKSWMEDYDYVHLQGKEEFERQQKELLEKENITKQSKIQLEQEQLNQFKQLEREVSKPVENDITQWITHQQTTGPSSSSSSSDSSSSSQGGGSQLCSWDRQLLCFYSEQCESHFITLLNAVDAFFSCISAGQPPRIFVAHSKFVILSAHKLVFIGDTLSRQASAPHLAGRVMNCSNALCELLKTVVGATKTAALHYPNTAALQEMVDRVTDLSHQAQQFKAQLLQMASS</sequence>
<keyword evidence="9" id="KW-0965">Cell junction</keyword>
<evidence type="ECO:0000256" key="9">
    <source>
        <dbReference type="ARBA" id="ARBA00022949"/>
    </source>
</evidence>
<dbReference type="GO" id="GO:0007155">
    <property type="term" value="P:cell adhesion"/>
    <property type="evidence" value="ECO:0007669"/>
    <property type="project" value="UniProtKB-KW"/>
</dbReference>
<dbReference type="GO" id="GO:0016477">
    <property type="term" value="P:cell migration"/>
    <property type="evidence" value="ECO:0007669"/>
    <property type="project" value="TreeGrafter"/>
</dbReference>
<evidence type="ECO:0000256" key="14">
    <source>
        <dbReference type="ARBA" id="ARBA00079691"/>
    </source>
</evidence>
<dbReference type="PROSITE" id="PS50002">
    <property type="entry name" value="SH3"/>
    <property type="match status" value="1"/>
</dbReference>
<evidence type="ECO:0000256" key="4">
    <source>
        <dbReference type="ARBA" id="ARBA00007848"/>
    </source>
</evidence>
<dbReference type="FunFam" id="1.20.120.230:FF:000001">
    <property type="entry name" value="Breast cancer anti-estrogen resistance 1"/>
    <property type="match status" value="1"/>
</dbReference>
<dbReference type="InterPro" id="IPR038319">
    <property type="entry name" value="Serine_rich_sf"/>
</dbReference>
<evidence type="ECO:0000256" key="10">
    <source>
        <dbReference type="ARBA" id="ARBA00022990"/>
    </source>
</evidence>
<proteinExistence type="inferred from homology"/>
<evidence type="ECO:0000313" key="20">
    <source>
        <dbReference type="Proteomes" id="UP001046870"/>
    </source>
</evidence>
<evidence type="ECO:0000256" key="11">
    <source>
        <dbReference type="ARBA" id="ARBA00023036"/>
    </source>
</evidence>
<evidence type="ECO:0000256" key="13">
    <source>
        <dbReference type="ARBA" id="ARBA00072413"/>
    </source>
</evidence>
<accession>A0A9D3PI00</accession>
<keyword evidence="12" id="KW-0966">Cell projection</keyword>
<keyword evidence="10" id="KW-0007">Acetylation</keyword>
<keyword evidence="20" id="KW-1185">Reference proteome</keyword>
<keyword evidence="11" id="KW-0729">SH3-binding</keyword>
<evidence type="ECO:0000259" key="18">
    <source>
        <dbReference type="PROSITE" id="PS50002"/>
    </source>
</evidence>
<comment type="caution">
    <text evidence="19">The sequence shown here is derived from an EMBL/GenBank/DDBJ whole genome shotgun (WGS) entry which is preliminary data.</text>
</comment>
<dbReference type="GO" id="GO:0017124">
    <property type="term" value="F:SH3 domain binding"/>
    <property type="evidence" value="ECO:0007669"/>
    <property type="project" value="UniProtKB-KW"/>
</dbReference>
<dbReference type="InterPro" id="IPR036028">
    <property type="entry name" value="SH3-like_dom_sf"/>
</dbReference>
<evidence type="ECO:0000256" key="8">
    <source>
        <dbReference type="ARBA" id="ARBA00022889"/>
    </source>
</evidence>
<dbReference type="Pfam" id="PF08824">
    <property type="entry name" value="Serine_rich"/>
    <property type="match status" value="1"/>
</dbReference>
<feature type="region of interest" description="Disordered" evidence="17">
    <location>
        <begin position="634"/>
        <end position="653"/>
    </location>
</feature>
<dbReference type="GO" id="GO:0030424">
    <property type="term" value="C:axon"/>
    <property type="evidence" value="ECO:0007669"/>
    <property type="project" value="UniProtKB-SubCell"/>
</dbReference>
<feature type="compositionally biased region" description="Low complexity" evidence="17">
    <location>
        <begin position="102"/>
        <end position="115"/>
    </location>
</feature>
<name>A0A9D3PI00_MEGAT</name>
<dbReference type="GO" id="GO:0007169">
    <property type="term" value="P:cell surface receptor protein tyrosine kinase signaling pathway"/>
    <property type="evidence" value="ECO:0007669"/>
    <property type="project" value="UniProtKB-ARBA"/>
</dbReference>